<reference evidence="2" key="1">
    <citation type="submission" date="2018-11" db="EMBL/GenBank/DDBJ databases">
        <authorList>
            <person name="Alioto T."/>
            <person name="Alioto T."/>
        </authorList>
    </citation>
    <scope>NUCLEOTIDE SEQUENCE</scope>
</reference>
<accession>A0A8B6GPB8</accession>
<dbReference type="EMBL" id="UYJE01008807">
    <property type="protein sequence ID" value="VDI67510.1"/>
    <property type="molecule type" value="Genomic_DNA"/>
</dbReference>
<feature type="chain" id="PRO_5032530233" description="Sushi domain-containing protein" evidence="1">
    <location>
        <begin position="27"/>
        <end position="77"/>
    </location>
</feature>
<evidence type="ECO:0000313" key="3">
    <source>
        <dbReference type="Proteomes" id="UP000596742"/>
    </source>
</evidence>
<feature type="signal peptide" evidence="1">
    <location>
        <begin position="1"/>
        <end position="26"/>
    </location>
</feature>
<keyword evidence="1" id="KW-0732">Signal</keyword>
<dbReference type="Proteomes" id="UP000596742">
    <property type="component" value="Unassembled WGS sequence"/>
</dbReference>
<gene>
    <name evidence="2" type="ORF">MGAL_10B064620</name>
</gene>
<name>A0A8B6GPB8_MYTGA</name>
<comment type="caution">
    <text evidence="2">The sequence shown here is derived from an EMBL/GenBank/DDBJ whole genome shotgun (WGS) entry which is preliminary data.</text>
</comment>
<dbReference type="AlphaFoldDB" id="A0A8B6GPB8"/>
<evidence type="ECO:0000256" key="1">
    <source>
        <dbReference type="SAM" id="SignalP"/>
    </source>
</evidence>
<evidence type="ECO:0008006" key="4">
    <source>
        <dbReference type="Google" id="ProtNLM"/>
    </source>
</evidence>
<sequence>MGSICLGFTFCKASISLLILLIETNGLPLITRELPTPKPAPKCLYKGTTYLEGSTIKSGVTVDGCKYALVCNPGTEQ</sequence>
<protein>
    <recommendedName>
        <fullName evidence="4">Sushi domain-containing protein</fullName>
    </recommendedName>
</protein>
<organism evidence="2 3">
    <name type="scientific">Mytilus galloprovincialis</name>
    <name type="common">Mediterranean mussel</name>
    <dbReference type="NCBI Taxonomy" id="29158"/>
    <lineage>
        <taxon>Eukaryota</taxon>
        <taxon>Metazoa</taxon>
        <taxon>Spiralia</taxon>
        <taxon>Lophotrochozoa</taxon>
        <taxon>Mollusca</taxon>
        <taxon>Bivalvia</taxon>
        <taxon>Autobranchia</taxon>
        <taxon>Pteriomorphia</taxon>
        <taxon>Mytilida</taxon>
        <taxon>Mytiloidea</taxon>
        <taxon>Mytilidae</taxon>
        <taxon>Mytilinae</taxon>
        <taxon>Mytilus</taxon>
    </lineage>
</organism>
<evidence type="ECO:0000313" key="2">
    <source>
        <dbReference type="EMBL" id="VDI67510.1"/>
    </source>
</evidence>
<proteinExistence type="predicted"/>
<keyword evidence="3" id="KW-1185">Reference proteome</keyword>